<evidence type="ECO:0000256" key="1">
    <source>
        <dbReference type="ARBA" id="ARBA00022801"/>
    </source>
</evidence>
<feature type="domain" description="Peptidase S9 prolyl oligopeptidase catalytic" evidence="8">
    <location>
        <begin position="439"/>
        <end position="639"/>
    </location>
</feature>
<dbReference type="InterPro" id="IPR011659">
    <property type="entry name" value="WD40"/>
</dbReference>
<evidence type="ECO:0000256" key="5">
    <source>
        <dbReference type="ARBA" id="ARBA00032596"/>
    </source>
</evidence>
<keyword evidence="7" id="KW-0732">Signal</keyword>
<evidence type="ECO:0000259" key="8">
    <source>
        <dbReference type="Pfam" id="PF00326"/>
    </source>
</evidence>
<dbReference type="InterPro" id="IPR001375">
    <property type="entry name" value="Peptidase_S9_cat"/>
</dbReference>
<dbReference type="InterPro" id="IPR002471">
    <property type="entry name" value="Pept_S9_AS"/>
</dbReference>
<protein>
    <recommendedName>
        <fullName evidence="5">Acyl-peptide hydrolase</fullName>
    </recommendedName>
    <alternativeName>
        <fullName evidence="4">Acylaminoacyl-peptidase</fullName>
    </alternativeName>
</protein>
<dbReference type="SUPFAM" id="SSF82171">
    <property type="entry name" value="DPP6 N-terminal domain-like"/>
    <property type="match status" value="1"/>
</dbReference>
<dbReference type="Pfam" id="PF26549">
    <property type="entry name" value="Tricorn_N"/>
    <property type="match status" value="1"/>
</dbReference>
<dbReference type="RefSeq" id="WP_380863525.1">
    <property type="nucleotide sequence ID" value="NZ_JBHRXV010000012.1"/>
</dbReference>
<comment type="caution">
    <text evidence="9">The sequence shown here is derived from an EMBL/GenBank/DDBJ whole genome shotgun (WGS) entry which is preliminary data.</text>
</comment>
<keyword evidence="2" id="KW-0645">Protease</keyword>
<keyword evidence="2" id="KW-0720">Serine protease</keyword>
<evidence type="ECO:0000256" key="7">
    <source>
        <dbReference type="SAM" id="SignalP"/>
    </source>
</evidence>
<dbReference type="InterPro" id="IPR006311">
    <property type="entry name" value="TAT_signal"/>
</dbReference>
<evidence type="ECO:0000256" key="2">
    <source>
        <dbReference type="ARBA" id="ARBA00022825"/>
    </source>
</evidence>
<dbReference type="PROSITE" id="PS00708">
    <property type="entry name" value="PRO_ENDOPEP_SER"/>
    <property type="match status" value="1"/>
</dbReference>
<dbReference type="PANTHER" id="PTHR42776:SF27">
    <property type="entry name" value="DIPEPTIDYL PEPTIDASE FAMILY MEMBER 6"/>
    <property type="match status" value="1"/>
</dbReference>
<dbReference type="Gene3D" id="2.120.10.60">
    <property type="entry name" value="Tricorn protease N-terminal domain"/>
    <property type="match status" value="1"/>
</dbReference>
<comment type="function">
    <text evidence="6">This enzyme catalyzes the hydrolysis of the N-terminal peptide bond of an N-acetylated peptide to generate an N-acetylated amino acid and a peptide with a free N-terminus. It preferentially cleaves off Ac-Ala, Ac-Met and Ac-Ser. Also, involved in the degradation of oxidized and glycated proteins.</text>
</comment>
<dbReference type="SUPFAM" id="SSF53474">
    <property type="entry name" value="alpha/beta-Hydrolases"/>
    <property type="match status" value="1"/>
</dbReference>
<dbReference type="PROSITE" id="PS51318">
    <property type="entry name" value="TAT"/>
    <property type="match status" value="1"/>
</dbReference>
<dbReference type="Gene3D" id="2.120.10.30">
    <property type="entry name" value="TolB, C-terminal domain"/>
    <property type="match status" value="1"/>
</dbReference>
<proteinExistence type="predicted"/>
<dbReference type="Pfam" id="PF07676">
    <property type="entry name" value="PD40"/>
    <property type="match status" value="2"/>
</dbReference>
<name>A0ABV7XG19_9SPHN</name>
<gene>
    <name evidence="9" type="ORF">ACFOMD_16825</name>
</gene>
<evidence type="ECO:0000313" key="10">
    <source>
        <dbReference type="Proteomes" id="UP001595615"/>
    </source>
</evidence>
<dbReference type="InterPro" id="IPR011042">
    <property type="entry name" value="6-blade_b-propeller_TolB-like"/>
</dbReference>
<dbReference type="InterPro" id="IPR029058">
    <property type="entry name" value="AB_hydrolase_fold"/>
</dbReference>
<keyword evidence="1" id="KW-0378">Hydrolase</keyword>
<organism evidence="9 10">
    <name type="scientific">Sphingoaurantiacus capsulatus</name>
    <dbReference type="NCBI Taxonomy" id="1771310"/>
    <lineage>
        <taxon>Bacteria</taxon>
        <taxon>Pseudomonadati</taxon>
        <taxon>Pseudomonadota</taxon>
        <taxon>Alphaproteobacteria</taxon>
        <taxon>Sphingomonadales</taxon>
        <taxon>Sphingosinicellaceae</taxon>
        <taxon>Sphingoaurantiacus</taxon>
    </lineage>
</organism>
<accession>A0ABV7XG19</accession>
<reference evidence="10" key="1">
    <citation type="journal article" date="2019" name="Int. J. Syst. Evol. Microbiol.">
        <title>The Global Catalogue of Microorganisms (GCM) 10K type strain sequencing project: providing services to taxonomists for standard genome sequencing and annotation.</title>
        <authorList>
            <consortium name="The Broad Institute Genomics Platform"/>
            <consortium name="The Broad Institute Genome Sequencing Center for Infectious Disease"/>
            <person name="Wu L."/>
            <person name="Ma J."/>
        </authorList>
    </citation>
    <scope>NUCLEOTIDE SEQUENCE [LARGE SCALE GENOMIC DNA]</scope>
    <source>
        <strain evidence="10">KCTC 42644</strain>
    </source>
</reference>
<dbReference type="Pfam" id="PF00326">
    <property type="entry name" value="Peptidase_S9"/>
    <property type="match status" value="1"/>
</dbReference>
<sequence length="641" mass="71356">MIGRRLLIWAAATLVAAAGLAPVAAADPPRPPAGTPGFSIEQMVAARSIGQAVLAPDRKSIVYTHVGRYWGHPLFPAYGEDSNLFLKRIDSGDTIRLTSGSDATSYPTFSPDGRFISYERQGDIWTVEVANGHTKRLTTNAAADRSAVWSPDGREIAFVSTRWGRPSLYVMPADGERSGLRQVTQPGFTPIYPAWSADGRHLMFTAARDSHFYSRGLYRVPVAGGGEPERITPADDAKNAWPSVSPDGKRVAYISDRSGYLNIWTMNPDGSGQQQVTRAAEDQDYPDNDYIQTMGLRWSPDGKRILYFTNQQGNLRLRTVDVATGRTAIVENRDGSHHPVGWVDDRTVAYVYESYRDIPELYVKPLNGTAKRLTSSTYAVFGADKFDRLESVTWKSDDGVEVHGYLRRPTWAKAGDKLPALVLSHTYNVGQFYNQWSPIFSYLVQSGYTILTVNHRGSNGYGTKFRDLPKGDWGFAQLKDIESAAGYLRERGDVDADRVGMLGYSMGGYMTQLALTARPDLFRMGVAVFGLGEIVGDPQNSSPNYIWHLGGSETEQLARYRNASPVTHVPKLKAPIMIVHSYGDPIEPVTKIHNFTQAMDAHGKRYEVKLYENEAHGLRLLDHQVDSYHRIMAFIDRYLRP</sequence>
<dbReference type="Gene3D" id="3.40.50.1820">
    <property type="entry name" value="alpha/beta hydrolase"/>
    <property type="match status" value="1"/>
</dbReference>
<evidence type="ECO:0000256" key="4">
    <source>
        <dbReference type="ARBA" id="ARBA00032284"/>
    </source>
</evidence>
<evidence type="ECO:0000256" key="6">
    <source>
        <dbReference type="ARBA" id="ARBA00045885"/>
    </source>
</evidence>
<feature type="signal peptide" evidence="7">
    <location>
        <begin position="1"/>
        <end position="26"/>
    </location>
</feature>
<evidence type="ECO:0000313" key="9">
    <source>
        <dbReference type="EMBL" id="MFC3714234.1"/>
    </source>
</evidence>
<dbReference type="Proteomes" id="UP001595615">
    <property type="component" value="Unassembled WGS sequence"/>
</dbReference>
<keyword evidence="10" id="KW-1185">Reference proteome</keyword>
<dbReference type="PANTHER" id="PTHR42776">
    <property type="entry name" value="SERINE PEPTIDASE S9 FAMILY MEMBER"/>
    <property type="match status" value="1"/>
</dbReference>
<dbReference type="EMBL" id="JBHRXV010000012">
    <property type="protein sequence ID" value="MFC3714234.1"/>
    <property type="molecule type" value="Genomic_DNA"/>
</dbReference>
<evidence type="ECO:0000256" key="3">
    <source>
        <dbReference type="ARBA" id="ARBA00022990"/>
    </source>
</evidence>
<keyword evidence="3" id="KW-0007">Acetylation</keyword>
<feature type="chain" id="PRO_5046870660" description="Acyl-peptide hydrolase" evidence="7">
    <location>
        <begin position="27"/>
        <end position="641"/>
    </location>
</feature>